<proteinExistence type="predicted"/>
<evidence type="ECO:0000256" key="2">
    <source>
        <dbReference type="ARBA" id="ARBA00023136"/>
    </source>
</evidence>
<comment type="subcellular location">
    <subcellularLocation>
        <location evidence="1">Membrane</location>
    </subcellularLocation>
</comment>
<protein>
    <recommendedName>
        <fullName evidence="7">PSI domain-containing protein</fullName>
    </recommendedName>
</protein>
<dbReference type="InterPro" id="IPR002165">
    <property type="entry name" value="Plexin_repeat"/>
</dbReference>
<gene>
    <name evidence="5" type="ORF">NUU61_006633</name>
</gene>
<reference evidence="5" key="2">
    <citation type="journal article" date="2023" name="IMA Fungus">
        <title>Comparative genomic study of the Penicillium genus elucidates a diverse pangenome and 15 lateral gene transfer events.</title>
        <authorList>
            <person name="Petersen C."/>
            <person name="Sorensen T."/>
            <person name="Nielsen M.R."/>
            <person name="Sondergaard T.E."/>
            <person name="Sorensen J.L."/>
            <person name="Fitzpatrick D.A."/>
            <person name="Frisvad J.C."/>
            <person name="Nielsen K.L."/>
        </authorList>
    </citation>
    <scope>NUCLEOTIDE SEQUENCE</scope>
    <source>
        <strain evidence="5">IBT 34128</strain>
    </source>
</reference>
<feature type="transmembrane region" description="Helical" evidence="4">
    <location>
        <begin position="95"/>
        <end position="119"/>
    </location>
</feature>
<name>A0A9W9F162_9EURO</name>
<dbReference type="Pfam" id="PF01437">
    <property type="entry name" value="PSI"/>
    <property type="match status" value="1"/>
</dbReference>
<evidence type="ECO:0008006" key="7">
    <source>
        <dbReference type="Google" id="ProtNLM"/>
    </source>
</evidence>
<reference evidence="5" key="1">
    <citation type="submission" date="2022-11" db="EMBL/GenBank/DDBJ databases">
        <authorList>
            <person name="Petersen C."/>
        </authorList>
    </citation>
    <scope>NUCLEOTIDE SEQUENCE</scope>
    <source>
        <strain evidence="5">IBT 34128</strain>
    </source>
</reference>
<comment type="caution">
    <text evidence="5">The sequence shown here is derived from an EMBL/GenBank/DDBJ whole genome shotgun (WGS) entry which is preliminary data.</text>
</comment>
<evidence type="ECO:0000256" key="3">
    <source>
        <dbReference type="ARBA" id="ARBA00023180"/>
    </source>
</evidence>
<dbReference type="RefSeq" id="XP_056509960.1">
    <property type="nucleotide sequence ID" value="XM_056657160.1"/>
</dbReference>
<dbReference type="OrthoDB" id="5427091at2759"/>
<keyword evidence="2 4" id="KW-0472">Membrane</keyword>
<evidence type="ECO:0000313" key="5">
    <source>
        <dbReference type="EMBL" id="KAJ5091763.1"/>
    </source>
</evidence>
<dbReference type="GO" id="GO:0016020">
    <property type="term" value="C:membrane"/>
    <property type="evidence" value="ECO:0007669"/>
    <property type="project" value="UniProtKB-SubCell"/>
</dbReference>
<evidence type="ECO:0000313" key="6">
    <source>
        <dbReference type="Proteomes" id="UP001141434"/>
    </source>
</evidence>
<dbReference type="GeneID" id="81396329"/>
<dbReference type="AlphaFoldDB" id="A0A9W9F162"/>
<keyword evidence="6" id="KW-1185">Reference proteome</keyword>
<sequence>MSEDVGIERNHSFSPLNNLDDPLFYACWRRQSCSECLAGDVPCSWCAISSTCVPNQARLPILAPLQSTKICPLGPKERWELRALPFGCHASTMTVLAVGVAVLSTLALGALGFAIVWFVQRARQEKETESAEVDSQEEQPVCCGFLDCGILMTLFSLVSGQGQNQEEDDGAERSPLLG</sequence>
<organism evidence="5 6">
    <name type="scientific">Penicillium alfredii</name>
    <dbReference type="NCBI Taxonomy" id="1506179"/>
    <lineage>
        <taxon>Eukaryota</taxon>
        <taxon>Fungi</taxon>
        <taxon>Dikarya</taxon>
        <taxon>Ascomycota</taxon>
        <taxon>Pezizomycotina</taxon>
        <taxon>Eurotiomycetes</taxon>
        <taxon>Eurotiomycetidae</taxon>
        <taxon>Eurotiales</taxon>
        <taxon>Aspergillaceae</taxon>
        <taxon>Penicillium</taxon>
    </lineage>
</organism>
<accession>A0A9W9F162</accession>
<evidence type="ECO:0000256" key="1">
    <source>
        <dbReference type="ARBA" id="ARBA00004370"/>
    </source>
</evidence>
<dbReference type="EMBL" id="JAPMSZ010000009">
    <property type="protein sequence ID" value="KAJ5091763.1"/>
    <property type="molecule type" value="Genomic_DNA"/>
</dbReference>
<dbReference type="Proteomes" id="UP001141434">
    <property type="component" value="Unassembled WGS sequence"/>
</dbReference>
<keyword evidence="4" id="KW-0812">Transmembrane</keyword>
<keyword evidence="3" id="KW-0325">Glycoprotein</keyword>
<keyword evidence="4" id="KW-1133">Transmembrane helix</keyword>
<evidence type="ECO:0000256" key="4">
    <source>
        <dbReference type="SAM" id="Phobius"/>
    </source>
</evidence>